<evidence type="ECO:0000313" key="5">
    <source>
        <dbReference type="Proteomes" id="UP000608923"/>
    </source>
</evidence>
<sequence length="432" mass="46460">MAPVITPVSSSTELPASTTVVIIGAGIVGLSAALTLAERGIPVVVLEKGRIAAEQSSRNLGWVRKMSRSAPDVPLALATDQLWAQMPERVGADVGYRQAGIMYVARNPAEMHQHEQWLSSVRDLPLDSRLLSAAQINEMVPGGQGRWVGGIYTPSDGRAEPTLANSAIAQAAIKKGALIIENCAVRTLSLSAGRVSGVMTERGEIRCEQVLLAGGLWSRRFLSNQGISLLTLPLVASVMRTAPMEGPTDIAVGAPNFSFRKRLDGGFTITQRGALYAPLMLDSLLLGMHYLPTLRAQWNNVRISLGREMVSDLMLARRWKADRISPFEYLRTMDPPCVPALNKEAMTNLIAAWPVFKNAVIQQSWGGMIDVTPDSLPVICPIDKIPGLTLASGFSGHGFGTGPAAGQLAADLILDTPPLVNPSPYRLDRFQK</sequence>
<proteinExistence type="inferred from homology"/>
<accession>A0A8H9M8R9</accession>
<evidence type="ECO:0000256" key="1">
    <source>
        <dbReference type="ARBA" id="ARBA00009410"/>
    </source>
</evidence>
<evidence type="ECO:0000313" key="4">
    <source>
        <dbReference type="EMBL" id="GHC55509.1"/>
    </source>
</evidence>
<organism evidence="4 5">
    <name type="scientific">Alcaligenes pakistanensis</name>
    <dbReference type="NCBI Taxonomy" id="1482717"/>
    <lineage>
        <taxon>Bacteria</taxon>
        <taxon>Pseudomonadati</taxon>
        <taxon>Pseudomonadota</taxon>
        <taxon>Betaproteobacteria</taxon>
        <taxon>Burkholderiales</taxon>
        <taxon>Alcaligenaceae</taxon>
        <taxon>Alcaligenes</taxon>
    </lineage>
</organism>
<protein>
    <submittedName>
        <fullName evidence="4">D-amino-acid oxidase</fullName>
    </submittedName>
</protein>
<keyword evidence="2" id="KW-0560">Oxidoreductase</keyword>
<dbReference type="GO" id="GO:0008718">
    <property type="term" value="F:D-amino-acid dehydrogenase activity"/>
    <property type="evidence" value="ECO:0007669"/>
    <property type="project" value="TreeGrafter"/>
</dbReference>
<comment type="similarity">
    <text evidence="1">Belongs to the DadA oxidoreductase family.</text>
</comment>
<dbReference type="RefSeq" id="WP_189393489.1">
    <property type="nucleotide sequence ID" value="NZ_BMZN01000004.1"/>
</dbReference>
<evidence type="ECO:0000259" key="3">
    <source>
        <dbReference type="Pfam" id="PF01266"/>
    </source>
</evidence>
<dbReference type="GO" id="GO:0005886">
    <property type="term" value="C:plasma membrane"/>
    <property type="evidence" value="ECO:0007669"/>
    <property type="project" value="TreeGrafter"/>
</dbReference>
<dbReference type="GO" id="GO:0055130">
    <property type="term" value="P:D-alanine catabolic process"/>
    <property type="evidence" value="ECO:0007669"/>
    <property type="project" value="TreeGrafter"/>
</dbReference>
<dbReference type="InterPro" id="IPR036188">
    <property type="entry name" value="FAD/NAD-bd_sf"/>
</dbReference>
<dbReference type="Proteomes" id="UP000608923">
    <property type="component" value="Unassembled WGS sequence"/>
</dbReference>
<feature type="domain" description="FAD dependent oxidoreductase" evidence="3">
    <location>
        <begin position="20"/>
        <end position="412"/>
    </location>
</feature>
<dbReference type="PANTHER" id="PTHR13847:SF280">
    <property type="entry name" value="D-AMINO ACID DEHYDROGENASE"/>
    <property type="match status" value="1"/>
</dbReference>
<dbReference type="PANTHER" id="PTHR13847">
    <property type="entry name" value="SARCOSINE DEHYDROGENASE-RELATED"/>
    <property type="match status" value="1"/>
</dbReference>
<dbReference type="GO" id="GO:0005737">
    <property type="term" value="C:cytoplasm"/>
    <property type="evidence" value="ECO:0007669"/>
    <property type="project" value="TreeGrafter"/>
</dbReference>
<gene>
    <name evidence="4" type="ORF">GCM10010096_30600</name>
</gene>
<dbReference type="SUPFAM" id="SSF51905">
    <property type="entry name" value="FAD/NAD(P)-binding domain"/>
    <property type="match status" value="1"/>
</dbReference>
<dbReference type="Gene3D" id="3.50.50.60">
    <property type="entry name" value="FAD/NAD(P)-binding domain"/>
    <property type="match status" value="2"/>
</dbReference>
<dbReference type="Pfam" id="PF01266">
    <property type="entry name" value="DAO"/>
    <property type="match status" value="1"/>
</dbReference>
<evidence type="ECO:0000256" key="2">
    <source>
        <dbReference type="ARBA" id="ARBA00023002"/>
    </source>
</evidence>
<dbReference type="Gene3D" id="3.30.9.10">
    <property type="entry name" value="D-Amino Acid Oxidase, subunit A, domain 2"/>
    <property type="match status" value="2"/>
</dbReference>
<dbReference type="InterPro" id="IPR006076">
    <property type="entry name" value="FAD-dep_OxRdtase"/>
</dbReference>
<dbReference type="EMBL" id="BMZN01000004">
    <property type="protein sequence ID" value="GHC55509.1"/>
    <property type="molecule type" value="Genomic_DNA"/>
</dbReference>
<dbReference type="AlphaFoldDB" id="A0A8H9M8R9"/>
<keyword evidence="5" id="KW-1185">Reference proteome</keyword>
<name>A0A8H9M8R9_9BURK</name>
<reference evidence="5" key="1">
    <citation type="journal article" date="2019" name="Int. J. Syst. Evol. Microbiol.">
        <title>The Global Catalogue of Microorganisms (GCM) 10K type strain sequencing project: providing services to taxonomists for standard genome sequencing and annotation.</title>
        <authorList>
            <consortium name="The Broad Institute Genomics Platform"/>
            <consortium name="The Broad Institute Genome Sequencing Center for Infectious Disease"/>
            <person name="Wu L."/>
            <person name="Ma J."/>
        </authorList>
    </citation>
    <scope>NUCLEOTIDE SEQUENCE [LARGE SCALE GENOMIC DNA]</scope>
    <source>
        <strain evidence="5">KCTC 42083</strain>
    </source>
</reference>
<comment type="caution">
    <text evidence="4">The sequence shown here is derived from an EMBL/GenBank/DDBJ whole genome shotgun (WGS) entry which is preliminary data.</text>
</comment>